<dbReference type="EMBL" id="CAQQ02018275">
    <property type="status" value="NOT_ANNOTATED_CDS"/>
    <property type="molecule type" value="Genomic_DNA"/>
</dbReference>
<sequence length="14" mass="1565">MIKVASFLPTSRKS</sequence>
<keyword evidence="2" id="KW-1185">Reference proteome</keyword>
<reference evidence="1" key="2">
    <citation type="submission" date="2015-06" db="UniProtKB">
        <authorList>
            <consortium name="EnsemblMetazoa"/>
        </authorList>
    </citation>
    <scope>IDENTIFICATION</scope>
</reference>
<reference evidence="2" key="1">
    <citation type="submission" date="2013-02" db="EMBL/GenBank/DDBJ databases">
        <authorList>
            <person name="Hughes D."/>
        </authorList>
    </citation>
    <scope>NUCLEOTIDE SEQUENCE</scope>
    <source>
        <strain>Durham</strain>
        <strain evidence="2">NC isolate 2 -- Noor lab</strain>
    </source>
</reference>
<organism evidence="1 2">
    <name type="scientific">Megaselia scalaris</name>
    <name type="common">Humpbacked fly</name>
    <name type="synonym">Phora scalaris</name>
    <dbReference type="NCBI Taxonomy" id="36166"/>
    <lineage>
        <taxon>Eukaryota</taxon>
        <taxon>Metazoa</taxon>
        <taxon>Ecdysozoa</taxon>
        <taxon>Arthropoda</taxon>
        <taxon>Hexapoda</taxon>
        <taxon>Insecta</taxon>
        <taxon>Pterygota</taxon>
        <taxon>Neoptera</taxon>
        <taxon>Endopterygota</taxon>
        <taxon>Diptera</taxon>
        <taxon>Brachycera</taxon>
        <taxon>Muscomorpha</taxon>
        <taxon>Platypezoidea</taxon>
        <taxon>Phoridae</taxon>
        <taxon>Megaseliini</taxon>
        <taxon>Megaselia</taxon>
    </lineage>
</organism>
<evidence type="ECO:0000313" key="1">
    <source>
        <dbReference type="EnsemblMetazoa" id="MESCA009624-PA"/>
    </source>
</evidence>
<name>T1H0E8_MEGSC</name>
<dbReference type="EnsemblMetazoa" id="MESCA009624-RA">
    <property type="protein sequence ID" value="MESCA009624-PA"/>
    <property type="gene ID" value="MESCA009624"/>
</dbReference>
<dbReference type="HOGENOM" id="CLU_3435225_0_0_1"/>
<dbReference type="EMBL" id="CAQQ02018273">
    <property type="status" value="NOT_ANNOTATED_CDS"/>
    <property type="molecule type" value="Genomic_DNA"/>
</dbReference>
<protein>
    <submittedName>
        <fullName evidence="1">Uncharacterized protein</fullName>
    </submittedName>
</protein>
<accession>T1H0E8</accession>
<evidence type="ECO:0000313" key="2">
    <source>
        <dbReference type="Proteomes" id="UP000015102"/>
    </source>
</evidence>
<dbReference type="EMBL" id="CAQQ02018274">
    <property type="status" value="NOT_ANNOTATED_CDS"/>
    <property type="molecule type" value="Genomic_DNA"/>
</dbReference>
<proteinExistence type="predicted"/>
<dbReference type="Proteomes" id="UP000015102">
    <property type="component" value="Unassembled WGS sequence"/>
</dbReference>